<comment type="caution">
    <text evidence="2">The sequence shown here is derived from an EMBL/GenBank/DDBJ whole genome shotgun (WGS) entry which is preliminary data.</text>
</comment>
<evidence type="ECO:0000313" key="3">
    <source>
        <dbReference type="Proteomes" id="UP000429607"/>
    </source>
</evidence>
<organism evidence="2 3">
    <name type="scientific">Phytophthora rubi</name>
    <dbReference type="NCBI Taxonomy" id="129364"/>
    <lineage>
        <taxon>Eukaryota</taxon>
        <taxon>Sar</taxon>
        <taxon>Stramenopiles</taxon>
        <taxon>Oomycota</taxon>
        <taxon>Peronosporomycetes</taxon>
        <taxon>Peronosporales</taxon>
        <taxon>Peronosporaceae</taxon>
        <taxon>Phytophthora</taxon>
    </lineage>
</organism>
<dbReference type="Proteomes" id="UP000429607">
    <property type="component" value="Unassembled WGS sequence"/>
</dbReference>
<dbReference type="Pfam" id="PF00078">
    <property type="entry name" value="RVT_1"/>
    <property type="match status" value="1"/>
</dbReference>
<dbReference type="EMBL" id="QXFV01000087">
    <property type="protein sequence ID" value="KAE9050292.1"/>
    <property type="molecule type" value="Genomic_DNA"/>
</dbReference>
<sequence length="326" mass="36830">MKLYEDEMDSMAGAVLLDFAKAFDSVVWDTLDMILMHFEFGSVFRRGVRVMFAGTLVALMFNGSPLTLSRSGEATLAIVVAAPQQLMQLFCFADDCTGLLRDLRGTQRLLNLVDQFCQASVMELNKNKTVVLPFRPWGSDTDSIRESLQELGLSVVGNDDSTKRLGIYYGPKLTDAVVILQHIILPVLWYSASVCYVPKYGFQHKLEAMIVRYMKTSMTSNIVPRIWWSLPQSMGSLGLTPAETMIQGLQLHTLCQRIVAVRNTPLSSQDHEVSRRDSRWSQMGKYWHQLMFLWSKKLMQTVARNASAFNMVTMPFLDNTLVTTAT</sequence>
<proteinExistence type="predicted"/>
<gene>
    <name evidence="2" type="ORF">PR001_g2532</name>
</gene>
<dbReference type="AlphaFoldDB" id="A0A6A3NXM8"/>
<accession>A0A6A3NXM8</accession>
<name>A0A6A3NXM8_9STRA</name>
<protein>
    <recommendedName>
        <fullName evidence="1">Reverse transcriptase domain-containing protein</fullName>
    </recommendedName>
</protein>
<feature type="domain" description="Reverse transcriptase" evidence="1">
    <location>
        <begin position="13"/>
        <end position="132"/>
    </location>
</feature>
<reference evidence="2 3" key="1">
    <citation type="submission" date="2018-09" db="EMBL/GenBank/DDBJ databases">
        <title>Genomic investigation of the strawberry pathogen Phytophthora fragariae indicates pathogenicity is determined by transcriptional variation in three key races.</title>
        <authorList>
            <person name="Adams T.M."/>
            <person name="Armitage A.D."/>
            <person name="Sobczyk M.K."/>
            <person name="Bates H.J."/>
            <person name="Dunwell J.M."/>
            <person name="Nellist C.F."/>
            <person name="Harrison R.J."/>
        </authorList>
    </citation>
    <scope>NUCLEOTIDE SEQUENCE [LARGE SCALE GENOMIC DNA]</scope>
    <source>
        <strain evidence="2 3">SCRP249</strain>
    </source>
</reference>
<evidence type="ECO:0000259" key="1">
    <source>
        <dbReference type="Pfam" id="PF00078"/>
    </source>
</evidence>
<dbReference type="InterPro" id="IPR000477">
    <property type="entry name" value="RT_dom"/>
</dbReference>
<evidence type="ECO:0000313" key="2">
    <source>
        <dbReference type="EMBL" id="KAE9050292.1"/>
    </source>
</evidence>